<protein>
    <submittedName>
        <fullName evidence="2">Uncharacterized protein</fullName>
    </submittedName>
</protein>
<evidence type="ECO:0000313" key="2">
    <source>
        <dbReference type="EMBL" id="CAE0240881.1"/>
    </source>
</evidence>
<feature type="coiled-coil region" evidence="1">
    <location>
        <begin position="123"/>
        <end position="150"/>
    </location>
</feature>
<accession>A0A7S3CY82</accession>
<gene>
    <name evidence="2" type="ORF">PBIL07802_LOCUS3042</name>
    <name evidence="3" type="ORF">PBIL07802_LOCUS3045</name>
</gene>
<name>A0A7S3CY82_9EUKA</name>
<dbReference type="AlphaFoldDB" id="A0A7S3CY82"/>
<keyword evidence="1" id="KW-0175">Coiled coil</keyword>
<dbReference type="EMBL" id="HBIB01005100">
    <property type="protein sequence ID" value="CAE0240884.1"/>
    <property type="molecule type" value="Transcribed_RNA"/>
</dbReference>
<reference evidence="2" key="1">
    <citation type="submission" date="2021-01" db="EMBL/GenBank/DDBJ databases">
        <authorList>
            <person name="Corre E."/>
            <person name="Pelletier E."/>
            <person name="Niang G."/>
            <person name="Scheremetjew M."/>
            <person name="Finn R."/>
            <person name="Kale V."/>
            <person name="Holt S."/>
            <person name="Cochrane G."/>
            <person name="Meng A."/>
            <person name="Brown T."/>
            <person name="Cohen L."/>
        </authorList>
    </citation>
    <scope>NUCLEOTIDE SEQUENCE</scope>
    <source>
        <strain evidence="2">NIES-2562</strain>
    </source>
</reference>
<organism evidence="2">
    <name type="scientific">Palpitomonas bilix</name>
    <dbReference type="NCBI Taxonomy" id="652834"/>
    <lineage>
        <taxon>Eukaryota</taxon>
        <taxon>Eukaryota incertae sedis</taxon>
    </lineage>
</organism>
<evidence type="ECO:0000313" key="3">
    <source>
        <dbReference type="EMBL" id="CAE0240884.1"/>
    </source>
</evidence>
<sequence>MQGATKGESQHCWRLWKLNSTALYVRMDVEHRQFLLWTVTEKRLVGLQICRPSCSALRVCLTSMIDRVIGAFSTYADLLSRIKRGYEDALEYVRTKSGGQPWASSSQEQPVSLGKQTDCDAEMAKLRTQCTDLETQLRKTQAMLKDKDDEVKLLRSCLQ</sequence>
<dbReference type="EMBL" id="HBIB01005096">
    <property type="protein sequence ID" value="CAE0240881.1"/>
    <property type="molecule type" value="Transcribed_RNA"/>
</dbReference>
<evidence type="ECO:0000256" key="1">
    <source>
        <dbReference type="SAM" id="Coils"/>
    </source>
</evidence>
<proteinExistence type="predicted"/>